<dbReference type="KEGG" id="rsi:Runsl_0995"/>
<sequence>MSKQSFEHLLEKYLAGECTPAEKQLVEQWYNLVGKELQPPQSEADWKITKAKMWLKVKKQAQIVEPAIIPFYQKAVFRAVAAACVALAFGIAFWVRQSPESRQAAQLLSKEYSDRIEWKNQAPEAKTVVLSDGSKVQLQPTSRLISPKSFTGSVREIKLEGDAFFNIAHNPEKPFLVNVGNVVTKVLGTSFWIRGTHNKQIEVGVKTGKVAVFEKKMLDKPMENGVILTPNLKVTYFADEQHFVAGLVEKPEIIKAAALNHYAFDFKNEPFEKVVEVLEKAYGIELFFENESLKNCTLTGNLEGLEMYEKLEVICQSLAASYQVRGTRIVINGKGCQ</sequence>
<dbReference type="EMBL" id="CP002859">
    <property type="protein sequence ID" value="AEI47426.1"/>
    <property type="molecule type" value="Genomic_DNA"/>
</dbReference>
<dbReference type="PANTHER" id="PTHR30273:SF2">
    <property type="entry name" value="PROTEIN FECR"/>
    <property type="match status" value="1"/>
</dbReference>
<keyword evidence="4" id="KW-1185">Reference proteome</keyword>
<dbReference type="RefSeq" id="WP_013926745.1">
    <property type="nucleotide sequence ID" value="NC_015703.1"/>
</dbReference>
<dbReference type="Gene3D" id="2.60.120.1440">
    <property type="match status" value="1"/>
</dbReference>
<reference evidence="3 4" key="2">
    <citation type="journal article" date="2012" name="Stand. Genomic Sci.">
        <title>Complete genome sequence of the aquatic bacterium Runella slithyformis type strain (LSU 4(T)).</title>
        <authorList>
            <person name="Copeland A."/>
            <person name="Zhang X."/>
            <person name="Misra M."/>
            <person name="Lapidus A."/>
            <person name="Nolan M."/>
            <person name="Lucas S."/>
            <person name="Deshpande S."/>
            <person name="Cheng J.F."/>
            <person name="Tapia R."/>
            <person name="Goodwin L.A."/>
            <person name="Pitluck S."/>
            <person name="Liolios K."/>
            <person name="Pagani I."/>
            <person name="Ivanova N."/>
            <person name="Mikhailova N."/>
            <person name="Pati A."/>
            <person name="Chen A."/>
            <person name="Palaniappan K."/>
            <person name="Land M."/>
            <person name="Hauser L."/>
            <person name="Pan C."/>
            <person name="Jeffries C.D."/>
            <person name="Detter J.C."/>
            <person name="Brambilla E.M."/>
            <person name="Rohde M."/>
            <person name="Djao O.D."/>
            <person name="Goker M."/>
            <person name="Sikorski J."/>
            <person name="Tindall B.J."/>
            <person name="Woyke T."/>
            <person name="Bristow J."/>
            <person name="Eisen J.A."/>
            <person name="Markowitz V."/>
            <person name="Hugenholtz P."/>
            <person name="Kyrpides N.C."/>
            <person name="Klenk H.P."/>
            <person name="Mavromatis K."/>
        </authorList>
    </citation>
    <scope>NUCLEOTIDE SEQUENCE [LARGE SCALE GENOMIC DNA]</scope>
    <source>
        <strain evidence="4">ATCC 29530 / DSM 19594 / LMG 11500 / NCIMB 11436 / LSU 4</strain>
    </source>
</reference>
<evidence type="ECO:0000259" key="2">
    <source>
        <dbReference type="Pfam" id="PF16344"/>
    </source>
</evidence>
<dbReference type="PIRSF" id="PIRSF018266">
    <property type="entry name" value="FecR"/>
    <property type="match status" value="1"/>
</dbReference>
<reference evidence="4" key="1">
    <citation type="submission" date="2011-06" db="EMBL/GenBank/DDBJ databases">
        <title>The complete genome of chromosome of Runella slithyformis DSM 19594.</title>
        <authorList>
            <consortium name="US DOE Joint Genome Institute (JGI-PGF)"/>
            <person name="Lucas S."/>
            <person name="Han J."/>
            <person name="Lapidus A."/>
            <person name="Bruce D."/>
            <person name="Goodwin L."/>
            <person name="Pitluck S."/>
            <person name="Peters L."/>
            <person name="Kyrpides N."/>
            <person name="Mavromatis K."/>
            <person name="Ivanova N."/>
            <person name="Ovchinnikova G."/>
            <person name="Zhang X."/>
            <person name="Misra M."/>
            <person name="Detter J.C."/>
            <person name="Tapia R."/>
            <person name="Han C."/>
            <person name="Land M."/>
            <person name="Hauser L."/>
            <person name="Markowitz V."/>
            <person name="Cheng J.-F."/>
            <person name="Hugenholtz P."/>
            <person name="Woyke T."/>
            <person name="Wu D."/>
            <person name="Tindall B."/>
            <person name="Faehrich R."/>
            <person name="Brambilla E."/>
            <person name="Klenk H.-P."/>
            <person name="Eisen J.A."/>
        </authorList>
    </citation>
    <scope>NUCLEOTIDE SEQUENCE [LARGE SCALE GENOMIC DNA]</scope>
    <source>
        <strain evidence="4">ATCC 29530 / DSM 19594 / LMG 11500 / NCIMB 11436 / LSU 4</strain>
    </source>
</reference>
<evidence type="ECO:0000259" key="1">
    <source>
        <dbReference type="Pfam" id="PF04773"/>
    </source>
</evidence>
<dbReference type="GO" id="GO:0016989">
    <property type="term" value="F:sigma factor antagonist activity"/>
    <property type="evidence" value="ECO:0007669"/>
    <property type="project" value="TreeGrafter"/>
</dbReference>
<dbReference type="InterPro" id="IPR012373">
    <property type="entry name" value="Ferrdict_sens_TM"/>
</dbReference>
<evidence type="ECO:0000313" key="4">
    <source>
        <dbReference type="Proteomes" id="UP000000493"/>
    </source>
</evidence>
<dbReference type="Pfam" id="PF16344">
    <property type="entry name" value="FecR_C"/>
    <property type="match status" value="1"/>
</dbReference>
<evidence type="ECO:0000313" key="3">
    <source>
        <dbReference type="EMBL" id="AEI47426.1"/>
    </source>
</evidence>
<name>A0A7U4E4E2_RUNSL</name>
<protein>
    <submittedName>
        <fullName evidence="3">Anti-FecI sigma factor, FecR</fullName>
    </submittedName>
</protein>
<dbReference type="PANTHER" id="PTHR30273">
    <property type="entry name" value="PERIPLASMIC SIGNAL SENSOR AND SIGMA FACTOR ACTIVATOR FECR-RELATED"/>
    <property type="match status" value="1"/>
</dbReference>
<proteinExistence type="predicted"/>
<dbReference type="InterPro" id="IPR006860">
    <property type="entry name" value="FecR"/>
</dbReference>
<dbReference type="Pfam" id="PF04773">
    <property type="entry name" value="FecR"/>
    <property type="match status" value="1"/>
</dbReference>
<accession>A0A7U4E4E2</accession>
<dbReference type="AlphaFoldDB" id="A0A7U4E4E2"/>
<gene>
    <name evidence="3" type="ordered locus">Runsl_0995</name>
</gene>
<feature type="domain" description="Protein FecR C-terminal" evidence="2">
    <location>
        <begin position="264"/>
        <end position="331"/>
    </location>
</feature>
<dbReference type="Proteomes" id="UP000000493">
    <property type="component" value="Chromosome"/>
</dbReference>
<feature type="domain" description="FecR protein" evidence="1">
    <location>
        <begin position="123"/>
        <end position="210"/>
    </location>
</feature>
<dbReference type="InterPro" id="IPR032508">
    <property type="entry name" value="FecR_C"/>
</dbReference>
<organism evidence="3 4">
    <name type="scientific">Runella slithyformis (strain ATCC 29530 / DSM 19594 / LMG 11500 / NCIMB 11436 / LSU 4)</name>
    <dbReference type="NCBI Taxonomy" id="761193"/>
    <lineage>
        <taxon>Bacteria</taxon>
        <taxon>Pseudomonadati</taxon>
        <taxon>Bacteroidota</taxon>
        <taxon>Cytophagia</taxon>
        <taxon>Cytophagales</taxon>
        <taxon>Spirosomataceae</taxon>
        <taxon>Runella</taxon>
    </lineage>
</organism>
<dbReference type="Gene3D" id="3.55.50.30">
    <property type="match status" value="1"/>
</dbReference>